<keyword evidence="3" id="KW-1185">Reference proteome</keyword>
<evidence type="ECO:0000313" key="2">
    <source>
        <dbReference type="EMBL" id="AWV91209.1"/>
    </source>
</evidence>
<sequence length="493" mass="52996">MLVAPAVTIMSTPTVVIAQENSAKYEAKLASAIEDYDALMIDEAKATLEKAASEAEQEGSSGLAVAKIYVMLGIVQFAETHDQSDAKSAFINALAHDYGVELPAVYASPKLSEALEEARKVVEPPKKEAETPVAAAEGGNSSGAVGFRHDTVRTARAGQAVEIKISVASDLPVYHVHLYHRRFGQTDFERLDMKAQGATHFVAQIPAAKVNTSQVEYYIEALNRGDETIGNAGSKSSPLSMTVLGSSSDGAVIAPGGGEGAGDEILIETPNTPHDQNVYVMLTGGTGLGFLFGGDPTAHPNREVSPGIAPAFGHAMLDAGYMVTRNAYVGLYFRWQFSPSQDFDSVPDVSKEPGSFFDTREECFGLGLPGDCMIGAKYRYFFADFSALRMYSSMGAGVGRVRQWLRLKEPYYQADGITPSAQCSGKDRLQGDVADYCYVRDTVRPGWAHIGFGTGLMMPLHENIDLVADTYLVLLLPETGINLDLSVGMNLRF</sequence>
<evidence type="ECO:0008006" key="4">
    <source>
        <dbReference type="Google" id="ProtNLM"/>
    </source>
</evidence>
<evidence type="ECO:0000313" key="3">
    <source>
        <dbReference type="Proteomes" id="UP000249799"/>
    </source>
</evidence>
<gene>
    <name evidence="2" type="ORF">DN745_18505</name>
</gene>
<dbReference type="KEGG" id="bsed:DN745_18505"/>
<proteinExistence type="predicted"/>
<protein>
    <recommendedName>
        <fullName evidence="4">Outer membrane protein beta-barrel domain-containing protein</fullName>
    </recommendedName>
</protein>
<dbReference type="EMBL" id="CP030032">
    <property type="protein sequence ID" value="AWV91209.1"/>
    <property type="molecule type" value="Genomic_DNA"/>
</dbReference>
<dbReference type="Proteomes" id="UP000249799">
    <property type="component" value="Chromosome"/>
</dbReference>
<dbReference type="AlphaFoldDB" id="A0A2Z4FQF0"/>
<evidence type="ECO:0000256" key="1">
    <source>
        <dbReference type="SAM" id="MobiDB-lite"/>
    </source>
</evidence>
<name>A0A2Z4FQF0_9DELT</name>
<feature type="region of interest" description="Disordered" evidence="1">
    <location>
        <begin position="122"/>
        <end position="146"/>
    </location>
</feature>
<accession>A0A2Z4FQF0</accession>
<dbReference type="OrthoDB" id="5525811at2"/>
<reference evidence="2 3" key="1">
    <citation type="submission" date="2018-06" db="EMBL/GenBank/DDBJ databases">
        <title>Lujinxingia sediminis gen. nov. sp. nov., a new facultative anaerobic member of the class Deltaproteobacteria, and proposal of Lujinxingaceae fam. nov.</title>
        <authorList>
            <person name="Guo L.-Y."/>
            <person name="Li C.-M."/>
            <person name="Wang S."/>
            <person name="Du Z.-J."/>
        </authorList>
    </citation>
    <scope>NUCLEOTIDE SEQUENCE [LARGE SCALE GENOMIC DNA]</scope>
    <source>
        <strain evidence="2 3">FA350</strain>
    </source>
</reference>
<organism evidence="2 3">
    <name type="scientific">Bradymonas sediminis</name>
    <dbReference type="NCBI Taxonomy" id="1548548"/>
    <lineage>
        <taxon>Bacteria</taxon>
        <taxon>Deltaproteobacteria</taxon>
        <taxon>Bradymonadales</taxon>
        <taxon>Bradymonadaceae</taxon>
        <taxon>Bradymonas</taxon>
    </lineage>
</organism>